<dbReference type="EMBL" id="PGOL01028955">
    <property type="protein sequence ID" value="PKI26415.1"/>
    <property type="molecule type" value="Genomic_DNA"/>
</dbReference>
<comment type="caution">
    <text evidence="1">The sequence shown here is derived from an EMBL/GenBank/DDBJ whole genome shotgun (WGS) entry which is preliminary data.</text>
</comment>
<reference evidence="1 2" key="1">
    <citation type="submission" date="2017-11" db="EMBL/GenBank/DDBJ databases">
        <title>De-novo sequencing of pomegranate (Punica granatum L.) genome.</title>
        <authorList>
            <person name="Akparov Z."/>
            <person name="Amiraslanov A."/>
            <person name="Hajiyeva S."/>
            <person name="Abbasov M."/>
            <person name="Kaur K."/>
            <person name="Hamwieh A."/>
            <person name="Solovyev V."/>
            <person name="Salamov A."/>
            <person name="Braich B."/>
            <person name="Kosarev P."/>
            <person name="Mahmoud A."/>
            <person name="Hajiyev E."/>
            <person name="Babayeva S."/>
            <person name="Izzatullayeva V."/>
            <person name="Mammadov A."/>
            <person name="Mammadov A."/>
            <person name="Sharifova S."/>
            <person name="Ojaghi J."/>
            <person name="Eynullazada K."/>
            <person name="Bayramov B."/>
            <person name="Abdulazimova A."/>
            <person name="Shahmuradov I."/>
        </authorList>
    </citation>
    <scope>NUCLEOTIDE SEQUENCE [LARGE SCALE GENOMIC DNA]</scope>
    <source>
        <strain evidence="2">cv. AG2017</strain>
        <tissue evidence="1">Leaf</tissue>
    </source>
</reference>
<evidence type="ECO:0000313" key="1">
    <source>
        <dbReference type="EMBL" id="PKI26415.1"/>
    </source>
</evidence>
<name>A0A2I0HGF8_PUNGR</name>
<dbReference type="Proteomes" id="UP000233551">
    <property type="component" value="Unassembled WGS sequence"/>
</dbReference>
<gene>
    <name evidence="1" type="ORF">CRG98_048896</name>
</gene>
<dbReference type="AlphaFoldDB" id="A0A2I0HGF8"/>
<accession>A0A2I0HGF8</accession>
<sequence>RQEVDDRFVIGEPAEADTMATAWIVPCCLVESEGPGAVVPTEEVSKPGFCLAGLEQGYAVAGVA</sequence>
<proteinExistence type="predicted"/>
<evidence type="ECO:0000313" key="2">
    <source>
        <dbReference type="Proteomes" id="UP000233551"/>
    </source>
</evidence>
<feature type="non-terminal residue" evidence="1">
    <location>
        <position position="1"/>
    </location>
</feature>
<protein>
    <submittedName>
        <fullName evidence="1">Uncharacterized protein</fullName>
    </submittedName>
</protein>
<keyword evidence="2" id="KW-1185">Reference proteome</keyword>
<organism evidence="1 2">
    <name type="scientific">Punica granatum</name>
    <name type="common">Pomegranate</name>
    <dbReference type="NCBI Taxonomy" id="22663"/>
    <lineage>
        <taxon>Eukaryota</taxon>
        <taxon>Viridiplantae</taxon>
        <taxon>Streptophyta</taxon>
        <taxon>Embryophyta</taxon>
        <taxon>Tracheophyta</taxon>
        <taxon>Spermatophyta</taxon>
        <taxon>Magnoliopsida</taxon>
        <taxon>eudicotyledons</taxon>
        <taxon>Gunneridae</taxon>
        <taxon>Pentapetalae</taxon>
        <taxon>rosids</taxon>
        <taxon>malvids</taxon>
        <taxon>Myrtales</taxon>
        <taxon>Lythraceae</taxon>
        <taxon>Punica</taxon>
    </lineage>
</organism>